<dbReference type="EMBL" id="CM008964">
    <property type="protein sequence ID" value="PNW84497.1"/>
    <property type="molecule type" value="Genomic_DNA"/>
</dbReference>
<dbReference type="PANTHER" id="PTHR43433">
    <property type="entry name" value="HYDROLASE, ALPHA/BETA FOLD FAMILY PROTEIN"/>
    <property type="match status" value="1"/>
</dbReference>
<dbReference type="RefSeq" id="XP_042925571.1">
    <property type="nucleotide sequence ID" value="XM_043060442.1"/>
</dbReference>
<dbReference type="GO" id="GO:0016787">
    <property type="term" value="F:hydrolase activity"/>
    <property type="evidence" value="ECO:0000318"/>
    <property type="project" value="GO_Central"/>
</dbReference>
<dbReference type="GeneID" id="5721236"/>
<dbReference type="OrthoDB" id="6431331at2759"/>
<dbReference type="Pfam" id="PF12146">
    <property type="entry name" value="Hydrolase_4"/>
    <property type="match status" value="1"/>
</dbReference>
<name>A0A2K3DVD0_CHLRE</name>
<dbReference type="SUPFAM" id="SSF53474">
    <property type="entry name" value="alpha/beta-Hydrolases"/>
    <property type="match status" value="1"/>
</dbReference>
<dbReference type="InterPro" id="IPR050471">
    <property type="entry name" value="AB_hydrolase"/>
</dbReference>
<evidence type="ECO:0000313" key="3">
    <source>
        <dbReference type="Proteomes" id="UP000006906"/>
    </source>
</evidence>
<evidence type="ECO:0000259" key="1">
    <source>
        <dbReference type="Pfam" id="PF12146"/>
    </source>
</evidence>
<dbReference type="AlphaFoldDB" id="A0A2K3DVD0"/>
<reference evidence="2 3" key="1">
    <citation type="journal article" date="2007" name="Science">
        <title>The Chlamydomonas genome reveals the evolution of key animal and plant functions.</title>
        <authorList>
            <person name="Merchant S.S."/>
            <person name="Prochnik S.E."/>
            <person name="Vallon O."/>
            <person name="Harris E.H."/>
            <person name="Karpowicz S.J."/>
            <person name="Witman G.B."/>
            <person name="Terry A."/>
            <person name="Salamov A."/>
            <person name="Fritz-Laylin L.K."/>
            <person name="Marechal-Drouard L."/>
            <person name="Marshall W.F."/>
            <person name="Qu L.H."/>
            <person name="Nelson D.R."/>
            <person name="Sanderfoot A.A."/>
            <person name="Spalding M.H."/>
            <person name="Kapitonov V.V."/>
            <person name="Ren Q."/>
            <person name="Ferris P."/>
            <person name="Lindquist E."/>
            <person name="Shapiro H."/>
            <person name="Lucas S.M."/>
            <person name="Grimwood J."/>
            <person name="Schmutz J."/>
            <person name="Cardol P."/>
            <person name="Cerutti H."/>
            <person name="Chanfreau G."/>
            <person name="Chen C.L."/>
            <person name="Cognat V."/>
            <person name="Croft M.T."/>
            <person name="Dent R."/>
            <person name="Dutcher S."/>
            <person name="Fernandez E."/>
            <person name="Fukuzawa H."/>
            <person name="Gonzalez-Ballester D."/>
            <person name="Gonzalez-Halphen D."/>
            <person name="Hallmann A."/>
            <person name="Hanikenne M."/>
            <person name="Hippler M."/>
            <person name="Inwood W."/>
            <person name="Jabbari K."/>
            <person name="Kalanon M."/>
            <person name="Kuras R."/>
            <person name="Lefebvre P.A."/>
            <person name="Lemaire S.D."/>
            <person name="Lobanov A.V."/>
            <person name="Lohr M."/>
            <person name="Manuell A."/>
            <person name="Meier I."/>
            <person name="Mets L."/>
            <person name="Mittag M."/>
            <person name="Mittelmeier T."/>
            <person name="Moroney J.V."/>
            <person name="Moseley J."/>
            <person name="Napoli C."/>
            <person name="Nedelcu A.M."/>
            <person name="Niyogi K."/>
            <person name="Novoselov S.V."/>
            <person name="Paulsen I.T."/>
            <person name="Pazour G."/>
            <person name="Purton S."/>
            <person name="Ral J.P."/>
            <person name="Riano-Pachon D.M."/>
            <person name="Riekhof W."/>
            <person name="Rymarquis L."/>
            <person name="Schroda M."/>
            <person name="Stern D."/>
            <person name="Umen J."/>
            <person name="Willows R."/>
            <person name="Wilson N."/>
            <person name="Zimmer S.L."/>
            <person name="Allmer J."/>
            <person name="Balk J."/>
            <person name="Bisova K."/>
            <person name="Chen C.J."/>
            <person name="Elias M."/>
            <person name="Gendler K."/>
            <person name="Hauser C."/>
            <person name="Lamb M.R."/>
            <person name="Ledford H."/>
            <person name="Long J.C."/>
            <person name="Minagawa J."/>
            <person name="Page M.D."/>
            <person name="Pan J."/>
            <person name="Pootakham W."/>
            <person name="Roje S."/>
            <person name="Rose A."/>
            <person name="Stahlberg E."/>
            <person name="Terauchi A.M."/>
            <person name="Yang P."/>
            <person name="Ball S."/>
            <person name="Bowler C."/>
            <person name="Dieckmann C.L."/>
            <person name="Gladyshev V.N."/>
            <person name="Green P."/>
            <person name="Jorgensen R."/>
            <person name="Mayfield S."/>
            <person name="Mueller-Roeber B."/>
            <person name="Rajamani S."/>
            <person name="Sayre R.T."/>
            <person name="Brokstein P."/>
            <person name="Dubchak I."/>
            <person name="Goodstein D."/>
            <person name="Hornick L."/>
            <person name="Huang Y.W."/>
            <person name="Jhaveri J."/>
            <person name="Luo Y."/>
            <person name="Martinez D."/>
            <person name="Ngau W.C."/>
            <person name="Otillar B."/>
            <person name="Poliakov A."/>
            <person name="Porter A."/>
            <person name="Szajkowski L."/>
            <person name="Werner G."/>
            <person name="Zhou K."/>
            <person name="Grigoriev I.V."/>
            <person name="Rokhsar D.S."/>
            <person name="Grossman A.R."/>
        </authorList>
    </citation>
    <scope>NUCLEOTIDE SEQUENCE [LARGE SCALE GENOMIC DNA]</scope>
    <source>
        <strain evidence="3">CC-503</strain>
    </source>
</reference>
<dbReference type="Gene3D" id="3.40.50.1820">
    <property type="entry name" value="alpha/beta hydrolase"/>
    <property type="match status" value="2"/>
</dbReference>
<dbReference type="InParanoid" id="A0A2K3DVD0"/>
<dbReference type="Proteomes" id="UP000006906">
    <property type="component" value="Chromosome 3"/>
</dbReference>
<protein>
    <recommendedName>
        <fullName evidence="1">Serine aminopeptidase S33 domain-containing protein</fullName>
    </recommendedName>
</protein>
<dbReference type="STRING" id="3055.A0A2K3DVD0"/>
<dbReference type="InterPro" id="IPR029058">
    <property type="entry name" value="AB_hydrolase_fold"/>
</dbReference>
<dbReference type="Gramene" id="PNW84497">
    <property type="protein sequence ID" value="PNW84497"/>
    <property type="gene ID" value="CHLRE_03g146047v5"/>
</dbReference>
<accession>A0A2K3DVD0</accession>
<dbReference type="KEGG" id="cre:CHLRE_03g146047v5"/>
<dbReference type="ExpressionAtlas" id="A0A2K3DVD0">
    <property type="expression patterns" value="baseline and differential"/>
</dbReference>
<feature type="domain" description="Serine aminopeptidase S33" evidence="1">
    <location>
        <begin position="43"/>
        <end position="162"/>
    </location>
</feature>
<sequence>MPRFHDHPLGGLQPVRSGYVDVVDKGGARLYWEEYGAPNARPLFLLNGGCSKIPLMGHVIQVALERGYRVLIHESRGIGRSSCNAVGRQTTTLLAADAHAVLDGAWGTDSAFALFGVSLGGLVAQELLYRLVAAGQKSRIQAVWLTVTGPGSWLRPPPFLQLPLMRMAFKPTPAPPAATTSAAAPPATAAASASAAAGASDEATNGKLSLAKGGGGAMFANDADFTARYSLESLFSTAWLDSPAPPAAVDPAGGAAAAAAAGAGAKAVTVAGAAPEVHVTVGTGGGGGGSSSGRHVVTRREAVWRVFTTHWRDMLALHGPSDFPAVACQLTALLGHYLQPHRAAAIRAAGLRISVGVSTADPFFPEAAQRQLATALGAAVVQVVGAGHMDGAMLDGAYSAFDGGLGWLLDTASKQ</sequence>
<evidence type="ECO:0000313" key="2">
    <source>
        <dbReference type="EMBL" id="PNW84497.1"/>
    </source>
</evidence>
<proteinExistence type="predicted"/>
<dbReference type="PANTHER" id="PTHR43433:SF5">
    <property type="entry name" value="AB HYDROLASE-1 DOMAIN-CONTAINING PROTEIN"/>
    <property type="match status" value="1"/>
</dbReference>
<dbReference type="InterPro" id="IPR022742">
    <property type="entry name" value="Hydrolase_4"/>
</dbReference>
<gene>
    <name evidence="2" type="ORF">CHLRE_03g146047v5</name>
</gene>
<organism evidence="2 3">
    <name type="scientific">Chlamydomonas reinhardtii</name>
    <name type="common">Chlamydomonas smithii</name>
    <dbReference type="NCBI Taxonomy" id="3055"/>
    <lineage>
        <taxon>Eukaryota</taxon>
        <taxon>Viridiplantae</taxon>
        <taxon>Chlorophyta</taxon>
        <taxon>core chlorophytes</taxon>
        <taxon>Chlorophyceae</taxon>
        <taxon>CS clade</taxon>
        <taxon>Chlamydomonadales</taxon>
        <taxon>Chlamydomonadaceae</taxon>
        <taxon>Chlamydomonas</taxon>
    </lineage>
</organism>
<keyword evidence="3" id="KW-1185">Reference proteome</keyword>